<dbReference type="AlphaFoldDB" id="A0A0C2XG64"/>
<sequence length="311" mass="35834">MVRTFKTPYVRTIAYRALGIDDVQEEIPLYPVNRSELMFEVAEYMFWNMSLDDPPSHWEVRARLLGDSSCQLSFGITTRIVEEAFYNVEQLPKLELMFRYPTISGHYSGPTHLLFYLHIVAKGSVFYYPDTSLFDRVQSERVRLRPIIALLALSTRDEVFQLELSAGLEEHCMVQLWDHYARIKDQPSHMLWFLDQLARYHAEIYWDYEPESLAIILTAVEKTLRLNADDGLVSSLPPLINSLRQLSGSMKTHFSHRKQHPVLVAYAERVWNNALTQLSTMTVSGERNVRSLSCARALNGSAAAAWLPMCL</sequence>
<evidence type="ECO:0000313" key="1">
    <source>
        <dbReference type="EMBL" id="KIM28067.1"/>
    </source>
</evidence>
<dbReference type="EMBL" id="KN824295">
    <property type="protein sequence ID" value="KIM28067.1"/>
    <property type="molecule type" value="Genomic_DNA"/>
</dbReference>
<keyword evidence="2" id="KW-1185">Reference proteome</keyword>
<proteinExistence type="predicted"/>
<evidence type="ECO:0000313" key="2">
    <source>
        <dbReference type="Proteomes" id="UP000054097"/>
    </source>
</evidence>
<reference evidence="2" key="2">
    <citation type="submission" date="2015-01" db="EMBL/GenBank/DDBJ databases">
        <title>Evolutionary Origins and Diversification of the Mycorrhizal Mutualists.</title>
        <authorList>
            <consortium name="DOE Joint Genome Institute"/>
            <consortium name="Mycorrhizal Genomics Consortium"/>
            <person name="Kohler A."/>
            <person name="Kuo A."/>
            <person name="Nagy L.G."/>
            <person name="Floudas D."/>
            <person name="Copeland A."/>
            <person name="Barry K.W."/>
            <person name="Cichocki N."/>
            <person name="Veneault-Fourrey C."/>
            <person name="LaButti K."/>
            <person name="Lindquist E.A."/>
            <person name="Lipzen A."/>
            <person name="Lundell T."/>
            <person name="Morin E."/>
            <person name="Murat C."/>
            <person name="Riley R."/>
            <person name="Ohm R."/>
            <person name="Sun H."/>
            <person name="Tunlid A."/>
            <person name="Henrissat B."/>
            <person name="Grigoriev I.V."/>
            <person name="Hibbett D.S."/>
            <person name="Martin F."/>
        </authorList>
    </citation>
    <scope>NUCLEOTIDE SEQUENCE [LARGE SCALE GENOMIC DNA]</scope>
    <source>
        <strain evidence="2">MAFF 305830</strain>
    </source>
</reference>
<dbReference type="Proteomes" id="UP000054097">
    <property type="component" value="Unassembled WGS sequence"/>
</dbReference>
<accession>A0A0C2XG64</accession>
<gene>
    <name evidence="1" type="ORF">M408DRAFT_329716</name>
</gene>
<name>A0A0C2XG64_SERVB</name>
<reference evidence="1 2" key="1">
    <citation type="submission" date="2014-04" db="EMBL/GenBank/DDBJ databases">
        <authorList>
            <consortium name="DOE Joint Genome Institute"/>
            <person name="Kuo A."/>
            <person name="Zuccaro A."/>
            <person name="Kohler A."/>
            <person name="Nagy L.G."/>
            <person name="Floudas D."/>
            <person name="Copeland A."/>
            <person name="Barry K.W."/>
            <person name="Cichocki N."/>
            <person name="Veneault-Fourrey C."/>
            <person name="LaButti K."/>
            <person name="Lindquist E.A."/>
            <person name="Lipzen A."/>
            <person name="Lundell T."/>
            <person name="Morin E."/>
            <person name="Murat C."/>
            <person name="Sun H."/>
            <person name="Tunlid A."/>
            <person name="Henrissat B."/>
            <person name="Grigoriev I.V."/>
            <person name="Hibbett D.S."/>
            <person name="Martin F."/>
            <person name="Nordberg H.P."/>
            <person name="Cantor M.N."/>
            <person name="Hua S.X."/>
        </authorList>
    </citation>
    <scope>NUCLEOTIDE SEQUENCE [LARGE SCALE GENOMIC DNA]</scope>
    <source>
        <strain evidence="1 2">MAFF 305830</strain>
    </source>
</reference>
<organism evidence="1 2">
    <name type="scientific">Serendipita vermifera MAFF 305830</name>
    <dbReference type="NCBI Taxonomy" id="933852"/>
    <lineage>
        <taxon>Eukaryota</taxon>
        <taxon>Fungi</taxon>
        <taxon>Dikarya</taxon>
        <taxon>Basidiomycota</taxon>
        <taxon>Agaricomycotina</taxon>
        <taxon>Agaricomycetes</taxon>
        <taxon>Sebacinales</taxon>
        <taxon>Serendipitaceae</taxon>
        <taxon>Serendipita</taxon>
    </lineage>
</organism>
<dbReference type="HOGENOM" id="CLU_894761_0_0_1"/>
<protein>
    <submittedName>
        <fullName evidence="1">Uncharacterized protein</fullName>
    </submittedName>
</protein>